<accession>A0ACB8CX06</accession>
<gene>
    <name evidence="1" type="ORF">HPB49_012394</name>
</gene>
<proteinExistence type="predicted"/>
<dbReference type="EMBL" id="CM023473">
    <property type="protein sequence ID" value="KAH7953798.1"/>
    <property type="molecule type" value="Genomic_DNA"/>
</dbReference>
<sequence length="320" mass="34463">MGVSLPSSYQDIHAFGGMEKRLAASLHSSTPATSGATVLPADAPAARLCHLVLRPDFDGYGFRIVAGKMSRLPRVNAVEPGSPADVADLRVNDTIVEVNGASLEGLGHQDVVQLIKSAPNEVRLLVVDDDTAAWYDDHGIAVRGDLPNVIQVIKVNAAASKTSETRSQAAASSSASPGSATTSSQECPGGLRLCYLRKWPSFEGYGFCLRGGEKHPGYFIEGVVAGGPAHLGGLRDDDRLVEVNAMPAENMSYREITERIGKKPDQVDLLVIDRETDELFASRNQKPSGQSDGVQRRWTPARTTAVRHWDIQATEGKYWN</sequence>
<reference evidence="1" key="1">
    <citation type="submission" date="2020-05" db="EMBL/GenBank/DDBJ databases">
        <title>Large-scale comparative analyses of tick genomes elucidate their genetic diversity and vector capacities.</title>
        <authorList>
            <person name="Jia N."/>
            <person name="Wang J."/>
            <person name="Shi W."/>
            <person name="Du L."/>
            <person name="Sun Y."/>
            <person name="Zhan W."/>
            <person name="Jiang J."/>
            <person name="Wang Q."/>
            <person name="Zhang B."/>
            <person name="Ji P."/>
            <person name="Sakyi L.B."/>
            <person name="Cui X."/>
            <person name="Yuan T."/>
            <person name="Jiang B."/>
            <person name="Yang W."/>
            <person name="Lam T.T.-Y."/>
            <person name="Chang Q."/>
            <person name="Ding S."/>
            <person name="Wang X."/>
            <person name="Zhu J."/>
            <person name="Ruan X."/>
            <person name="Zhao L."/>
            <person name="Wei J."/>
            <person name="Que T."/>
            <person name="Du C."/>
            <person name="Cheng J."/>
            <person name="Dai P."/>
            <person name="Han X."/>
            <person name="Huang E."/>
            <person name="Gao Y."/>
            <person name="Liu J."/>
            <person name="Shao H."/>
            <person name="Ye R."/>
            <person name="Li L."/>
            <person name="Wei W."/>
            <person name="Wang X."/>
            <person name="Wang C."/>
            <person name="Yang T."/>
            <person name="Huo Q."/>
            <person name="Li W."/>
            <person name="Guo W."/>
            <person name="Chen H."/>
            <person name="Zhou L."/>
            <person name="Ni X."/>
            <person name="Tian J."/>
            <person name="Zhou Y."/>
            <person name="Sheng Y."/>
            <person name="Liu T."/>
            <person name="Pan Y."/>
            <person name="Xia L."/>
            <person name="Li J."/>
            <person name="Zhao F."/>
            <person name="Cao W."/>
        </authorList>
    </citation>
    <scope>NUCLEOTIDE SEQUENCE</scope>
    <source>
        <strain evidence="1">Dsil-2018</strain>
    </source>
</reference>
<keyword evidence="2" id="KW-1185">Reference proteome</keyword>
<protein>
    <submittedName>
        <fullName evidence="1">Uncharacterized protein</fullName>
    </submittedName>
</protein>
<evidence type="ECO:0000313" key="2">
    <source>
        <dbReference type="Proteomes" id="UP000821865"/>
    </source>
</evidence>
<comment type="caution">
    <text evidence="1">The sequence shown here is derived from an EMBL/GenBank/DDBJ whole genome shotgun (WGS) entry which is preliminary data.</text>
</comment>
<name>A0ACB8CX06_DERSI</name>
<organism evidence="1 2">
    <name type="scientific">Dermacentor silvarum</name>
    <name type="common">Tick</name>
    <dbReference type="NCBI Taxonomy" id="543639"/>
    <lineage>
        <taxon>Eukaryota</taxon>
        <taxon>Metazoa</taxon>
        <taxon>Ecdysozoa</taxon>
        <taxon>Arthropoda</taxon>
        <taxon>Chelicerata</taxon>
        <taxon>Arachnida</taxon>
        <taxon>Acari</taxon>
        <taxon>Parasitiformes</taxon>
        <taxon>Ixodida</taxon>
        <taxon>Ixodoidea</taxon>
        <taxon>Ixodidae</taxon>
        <taxon>Rhipicephalinae</taxon>
        <taxon>Dermacentor</taxon>
    </lineage>
</organism>
<dbReference type="Proteomes" id="UP000821865">
    <property type="component" value="Chromosome 4"/>
</dbReference>
<evidence type="ECO:0000313" key="1">
    <source>
        <dbReference type="EMBL" id="KAH7953798.1"/>
    </source>
</evidence>